<proteinExistence type="predicted"/>
<dbReference type="InterPro" id="IPR052384">
    <property type="entry name" value="TMTC_O-mannosyltransferase"/>
</dbReference>
<name>A0A087T9N8_STEMI</name>
<evidence type="ECO:0000313" key="2">
    <source>
        <dbReference type="Proteomes" id="UP000054359"/>
    </source>
</evidence>
<keyword evidence="1" id="KW-0812">Transmembrane</keyword>
<keyword evidence="1" id="KW-0472">Membrane</keyword>
<reference evidence="1 2" key="1">
    <citation type="submission" date="2013-11" db="EMBL/GenBank/DDBJ databases">
        <title>Genome sequencing of Stegodyphus mimosarum.</title>
        <authorList>
            <person name="Bechsgaard J."/>
        </authorList>
    </citation>
    <scope>NUCLEOTIDE SEQUENCE [LARGE SCALE GENOMIC DNA]</scope>
</reference>
<protein>
    <submittedName>
        <fullName evidence="1">Transmembrane and TPR repeat-containing protein 2</fullName>
    </submittedName>
</protein>
<keyword evidence="2" id="KW-1185">Reference proteome</keyword>
<organism evidence="1 2">
    <name type="scientific">Stegodyphus mimosarum</name>
    <name type="common">African social velvet spider</name>
    <dbReference type="NCBI Taxonomy" id="407821"/>
    <lineage>
        <taxon>Eukaryota</taxon>
        <taxon>Metazoa</taxon>
        <taxon>Ecdysozoa</taxon>
        <taxon>Arthropoda</taxon>
        <taxon>Chelicerata</taxon>
        <taxon>Arachnida</taxon>
        <taxon>Araneae</taxon>
        <taxon>Araneomorphae</taxon>
        <taxon>Entelegynae</taxon>
        <taxon>Eresoidea</taxon>
        <taxon>Eresidae</taxon>
        <taxon>Stegodyphus</taxon>
    </lineage>
</organism>
<dbReference type="AlphaFoldDB" id="A0A087T9N8"/>
<dbReference type="PANTHER" id="PTHR44216">
    <property type="entry name" value="PROTEIN O-MANNOSYL-TRANSFERASE TMTC2"/>
    <property type="match status" value="1"/>
</dbReference>
<sequence length="60" mass="6577">MCVLTFRLNHWLGGFDPWGYHLTNVLLHALVSAAFTKLAALVFLKSIVPTLVAGLLFAAH</sequence>
<gene>
    <name evidence="1" type="ORF">X975_12249</name>
</gene>
<feature type="non-terminal residue" evidence="1">
    <location>
        <position position="60"/>
    </location>
</feature>
<dbReference type="Proteomes" id="UP000054359">
    <property type="component" value="Unassembled WGS sequence"/>
</dbReference>
<dbReference type="OrthoDB" id="1658288at2759"/>
<dbReference type="GO" id="GO:0005789">
    <property type="term" value="C:endoplasmic reticulum membrane"/>
    <property type="evidence" value="ECO:0007669"/>
    <property type="project" value="TreeGrafter"/>
</dbReference>
<dbReference type="PANTHER" id="PTHR44216:SF3">
    <property type="entry name" value="PROTEIN O-MANNOSYL-TRANSFERASE TMTC2"/>
    <property type="match status" value="1"/>
</dbReference>
<dbReference type="STRING" id="407821.A0A087T9N8"/>
<accession>A0A087T9N8</accession>
<dbReference type="GO" id="GO:0000030">
    <property type="term" value="F:mannosyltransferase activity"/>
    <property type="evidence" value="ECO:0007669"/>
    <property type="project" value="TreeGrafter"/>
</dbReference>
<evidence type="ECO:0000313" key="1">
    <source>
        <dbReference type="EMBL" id="KFM61827.1"/>
    </source>
</evidence>
<dbReference type="GO" id="GO:0035269">
    <property type="term" value="P:protein O-linked glycosylation via mannose"/>
    <property type="evidence" value="ECO:0007669"/>
    <property type="project" value="TreeGrafter"/>
</dbReference>
<dbReference type="EMBL" id="KK114176">
    <property type="protein sequence ID" value="KFM61827.1"/>
    <property type="molecule type" value="Genomic_DNA"/>
</dbReference>